<dbReference type="PANTHER" id="PTHR10926:SF0">
    <property type="entry name" value="CDC50, ISOFORM A"/>
    <property type="match status" value="1"/>
</dbReference>
<feature type="region of interest" description="Disordered" evidence="7">
    <location>
        <begin position="1"/>
        <end position="34"/>
    </location>
</feature>
<evidence type="ECO:0000313" key="10">
    <source>
        <dbReference type="Proteomes" id="UP001390339"/>
    </source>
</evidence>
<dbReference type="InterPro" id="IPR005045">
    <property type="entry name" value="CDC50/LEM3_fam"/>
</dbReference>
<feature type="transmembrane region" description="Helical" evidence="8">
    <location>
        <begin position="53"/>
        <end position="74"/>
    </location>
</feature>
<evidence type="ECO:0000313" key="9">
    <source>
        <dbReference type="EMBL" id="KAK8874669.1"/>
    </source>
</evidence>
<dbReference type="PANTHER" id="PTHR10926">
    <property type="entry name" value="CELL CYCLE CONTROL PROTEIN 50"/>
    <property type="match status" value="1"/>
</dbReference>
<keyword evidence="5 6" id="KW-0472">Membrane</keyword>
<dbReference type="Proteomes" id="UP001390339">
    <property type="component" value="Unassembled WGS sequence"/>
</dbReference>
<keyword evidence="10" id="KW-1185">Reference proteome</keyword>
<dbReference type="PIRSF" id="PIRSF015840">
    <property type="entry name" value="DUF284_TM_euk"/>
    <property type="match status" value="1"/>
</dbReference>
<evidence type="ECO:0000256" key="7">
    <source>
        <dbReference type="SAM" id="MobiDB-lite"/>
    </source>
</evidence>
<comment type="caution">
    <text evidence="9">The sequence shown here is derived from an EMBL/GenBank/DDBJ whole genome shotgun (WGS) entry which is preliminary data.</text>
</comment>
<keyword evidence="4 8" id="KW-1133">Transmembrane helix</keyword>
<gene>
    <name evidence="9" type="ORF">PGQ11_005183</name>
</gene>
<protein>
    <submittedName>
        <fullName evidence="9">LEM3 family/CDC50 family protein</fullName>
    </submittedName>
</protein>
<keyword evidence="3 8" id="KW-0812">Transmembrane</keyword>
<feature type="transmembrane region" description="Helical" evidence="8">
    <location>
        <begin position="361"/>
        <end position="386"/>
    </location>
</feature>
<dbReference type="EMBL" id="JAPCWZ010000003">
    <property type="protein sequence ID" value="KAK8874669.1"/>
    <property type="molecule type" value="Genomic_DNA"/>
</dbReference>
<accession>A0ABR2JA29</accession>
<evidence type="ECO:0000256" key="8">
    <source>
        <dbReference type="SAM" id="Phobius"/>
    </source>
</evidence>
<evidence type="ECO:0000256" key="6">
    <source>
        <dbReference type="PIRNR" id="PIRNR015840"/>
    </source>
</evidence>
<evidence type="ECO:0000256" key="5">
    <source>
        <dbReference type="ARBA" id="ARBA00023136"/>
    </source>
</evidence>
<evidence type="ECO:0000256" key="3">
    <source>
        <dbReference type="ARBA" id="ARBA00022692"/>
    </source>
</evidence>
<organism evidence="9 10">
    <name type="scientific">Apiospora arundinis</name>
    <dbReference type="NCBI Taxonomy" id="335852"/>
    <lineage>
        <taxon>Eukaryota</taxon>
        <taxon>Fungi</taxon>
        <taxon>Dikarya</taxon>
        <taxon>Ascomycota</taxon>
        <taxon>Pezizomycotina</taxon>
        <taxon>Sordariomycetes</taxon>
        <taxon>Xylariomycetidae</taxon>
        <taxon>Amphisphaeriales</taxon>
        <taxon>Apiosporaceae</taxon>
        <taxon>Apiospora</taxon>
    </lineage>
</organism>
<reference evidence="9 10" key="1">
    <citation type="journal article" date="2024" name="IMA Fungus">
        <title>Apiospora arundinis, a panoply of carbohydrate-active enzymes and secondary metabolites.</title>
        <authorList>
            <person name="Sorensen T."/>
            <person name="Petersen C."/>
            <person name="Muurmann A.T."/>
            <person name="Christiansen J.V."/>
            <person name="Brundto M.L."/>
            <person name="Overgaard C.K."/>
            <person name="Boysen A.T."/>
            <person name="Wollenberg R.D."/>
            <person name="Larsen T.O."/>
            <person name="Sorensen J.L."/>
            <person name="Nielsen K.L."/>
            <person name="Sondergaard T.E."/>
        </authorList>
    </citation>
    <scope>NUCLEOTIDE SEQUENCE [LARGE SCALE GENOMIC DNA]</scope>
    <source>
        <strain evidence="9 10">AAU 773</strain>
    </source>
</reference>
<proteinExistence type="inferred from homology"/>
<comment type="similarity">
    <text evidence="2 6">Belongs to the CDC50/LEM3 family.</text>
</comment>
<comment type="subcellular location">
    <subcellularLocation>
        <location evidence="1">Membrane</location>
        <topology evidence="1">Multi-pass membrane protein</topology>
    </subcellularLocation>
</comment>
<evidence type="ECO:0000256" key="4">
    <source>
        <dbReference type="ARBA" id="ARBA00022989"/>
    </source>
</evidence>
<sequence length="425" mass="47549">MSDSPGGRADSINSQQHDGDKSTEKKKSRRPANTAFRQQRLKAWQPILTPKTVLPLFFAIGIIFAPIGGLLLYASSLVQELRLDYTHCYDEAPNSTDFKPMDNKYVTASFKNSNTSVNAMWRRETAEHFYPAANNTLQNQTKCVLQFEIPEDMKPPVLFYYRLNNFYQNHRRYVNSFSMEQLRGDSVEQGFIAGSNCKPLADAGDGQSYYPCGLIANSFFNDSFANPVKVTTGNSNNNETYFMSQNGIAWASDKDLYKKYPKDMDFTKWIPPPNWQPQYPGGRYSTEHPPPDLAADEHFMVWMRTAGLPTFSKLYMRSDNATMGRGTYVLDIISNFRTDVFKGEKSVVITTRTVIGGKNNFLGIAYVVVGGICIVLGVVFTVTHLIKPRKLGDHTYLSWNNAPGGAKSNNMGGPAVGMSTGRDVA</sequence>
<name>A0ABR2JA29_9PEZI</name>
<evidence type="ECO:0000256" key="1">
    <source>
        <dbReference type="ARBA" id="ARBA00004141"/>
    </source>
</evidence>
<evidence type="ECO:0000256" key="2">
    <source>
        <dbReference type="ARBA" id="ARBA00009457"/>
    </source>
</evidence>
<dbReference type="Pfam" id="PF03381">
    <property type="entry name" value="CDC50"/>
    <property type="match status" value="1"/>
</dbReference>